<organism evidence="1 2">
    <name type="scientific">Stegodyphus mimosarum</name>
    <name type="common">African social velvet spider</name>
    <dbReference type="NCBI Taxonomy" id="407821"/>
    <lineage>
        <taxon>Eukaryota</taxon>
        <taxon>Metazoa</taxon>
        <taxon>Ecdysozoa</taxon>
        <taxon>Arthropoda</taxon>
        <taxon>Chelicerata</taxon>
        <taxon>Arachnida</taxon>
        <taxon>Araneae</taxon>
        <taxon>Araneomorphae</taxon>
        <taxon>Entelegynae</taxon>
        <taxon>Eresoidea</taxon>
        <taxon>Eresidae</taxon>
        <taxon>Stegodyphus</taxon>
    </lineage>
</organism>
<dbReference type="EMBL" id="KK112927">
    <property type="protein sequence ID" value="KFM58873.1"/>
    <property type="molecule type" value="Genomic_DNA"/>
</dbReference>
<accession>A0A087T184</accession>
<sequence>MNLDNIKRIAEILDISYFIEASIVMHIMNFLTFPKTQDMYPSHTQEVTVELQAAMLEKRAKRRRKVPSLCEGITKSDQDSG</sequence>
<name>A0A087T184_STEMI</name>
<evidence type="ECO:0000313" key="2">
    <source>
        <dbReference type="Proteomes" id="UP000054359"/>
    </source>
</evidence>
<proteinExistence type="predicted"/>
<evidence type="ECO:0000313" key="1">
    <source>
        <dbReference type="EMBL" id="KFM58873.1"/>
    </source>
</evidence>
<feature type="non-terminal residue" evidence="1">
    <location>
        <position position="81"/>
    </location>
</feature>
<reference evidence="1 2" key="1">
    <citation type="submission" date="2013-11" db="EMBL/GenBank/DDBJ databases">
        <title>Genome sequencing of Stegodyphus mimosarum.</title>
        <authorList>
            <person name="Bechsgaard J."/>
        </authorList>
    </citation>
    <scope>NUCLEOTIDE SEQUENCE [LARGE SCALE GENOMIC DNA]</scope>
</reference>
<dbReference type="AlphaFoldDB" id="A0A087T184"/>
<protein>
    <submittedName>
        <fullName evidence="1">Uncharacterized protein</fullName>
    </submittedName>
</protein>
<gene>
    <name evidence="1" type="ORF">X975_27210</name>
</gene>
<keyword evidence="2" id="KW-1185">Reference proteome</keyword>
<dbReference type="Proteomes" id="UP000054359">
    <property type="component" value="Unassembled WGS sequence"/>
</dbReference>